<evidence type="ECO:0000256" key="6">
    <source>
        <dbReference type="ARBA" id="ARBA00023004"/>
    </source>
</evidence>
<dbReference type="SMR" id="A0A1S4E0B0"/>
<name>A0A1S4E0B0_CUCME</name>
<dbReference type="SUPFAM" id="SSF51182">
    <property type="entry name" value="RmlC-like cupins"/>
    <property type="match status" value="1"/>
</dbReference>
<accession>A0A1S4E0B0</accession>
<dbReference type="InterPro" id="IPR012864">
    <property type="entry name" value="PCO/ADO"/>
</dbReference>
<dbReference type="PANTHER" id="PTHR22966:SF29">
    <property type="entry name" value="PLANT CYSTEINE OXIDASE 3"/>
    <property type="match status" value="1"/>
</dbReference>
<evidence type="ECO:0000256" key="5">
    <source>
        <dbReference type="ARBA" id="ARBA00023002"/>
    </source>
</evidence>
<reference evidence="9" key="2">
    <citation type="submission" date="2025-08" db="UniProtKB">
        <authorList>
            <consortium name="RefSeq"/>
        </authorList>
    </citation>
    <scope>IDENTIFICATION</scope>
    <source>
        <tissue evidence="9">Stem</tissue>
    </source>
</reference>
<evidence type="ECO:0000256" key="7">
    <source>
        <dbReference type="ARBA" id="ARBA00024284"/>
    </source>
</evidence>
<dbReference type="GO" id="GO:0017172">
    <property type="term" value="F:cysteine dioxygenase activity"/>
    <property type="evidence" value="ECO:0007669"/>
    <property type="project" value="UniProtKB-EC"/>
</dbReference>
<keyword evidence="8" id="KW-1185">Reference proteome</keyword>
<dbReference type="KEGG" id="cmo:103494087"/>
<dbReference type="RefSeq" id="XP_016901415.1">
    <property type="nucleotide sequence ID" value="XM_017045926.2"/>
</dbReference>
<dbReference type="Pfam" id="PF07847">
    <property type="entry name" value="PCO_ADO"/>
    <property type="match status" value="1"/>
</dbReference>
<organism evidence="8 9">
    <name type="scientific">Cucumis melo</name>
    <name type="common">Muskmelon</name>
    <dbReference type="NCBI Taxonomy" id="3656"/>
    <lineage>
        <taxon>Eukaryota</taxon>
        <taxon>Viridiplantae</taxon>
        <taxon>Streptophyta</taxon>
        <taxon>Embryophyta</taxon>
        <taxon>Tracheophyta</taxon>
        <taxon>Spermatophyta</taxon>
        <taxon>Magnoliopsida</taxon>
        <taxon>eudicotyledons</taxon>
        <taxon>Gunneridae</taxon>
        <taxon>Pentapetalae</taxon>
        <taxon>rosids</taxon>
        <taxon>fabids</taxon>
        <taxon>Cucurbitales</taxon>
        <taxon>Cucurbitaceae</taxon>
        <taxon>Benincaseae</taxon>
        <taxon>Cucumis</taxon>
    </lineage>
</organism>
<dbReference type="FunCoup" id="A0A1S4E0B0">
    <property type="interactions" value="1744"/>
</dbReference>
<keyword evidence="6" id="KW-0408">Iron</keyword>
<dbReference type="CDD" id="cd20289">
    <property type="entry name" value="cupin_ADO"/>
    <property type="match status" value="1"/>
</dbReference>
<dbReference type="InterPro" id="IPR014710">
    <property type="entry name" value="RmlC-like_jellyroll"/>
</dbReference>
<evidence type="ECO:0000256" key="2">
    <source>
        <dbReference type="ARBA" id="ARBA00006622"/>
    </source>
</evidence>
<gene>
    <name evidence="9" type="primary">LOC103494087</name>
</gene>
<sequence>MFSKTRKATDKMRLFLQNKVDCSVFLRFLSMSHKKSSKIQAIYDLCKKSLTPANSPLSSQTIKNLCTLLEPLFFRECSLNILRDGLLFFSHGFGLILFPLHQFQSSFNCLEWSMLYAPFTDTVGAGDVGLKEENVDDDRGHGLFGLSQLNRIARWAQPITYIDICECENFTICIFCFPTSSVIPLHDHPGMTVFSKVLYGSLHVKAYDWVEPPFIQESKGSPYFSARLAKLAVDKVLTASSATSVLYPKAGGNIHCFTAVSPCAVLDVLSPPYNEDKGRRCTYYHDYPYSTISSDTKLYLNDEEVEDHAWLAKIETPDDLYMRPGMYVGPTIQI</sequence>
<dbReference type="EC" id="1.13.11.20" evidence="3"/>
<comment type="catalytic activity">
    <reaction evidence="7">
        <text>L-cysteine + O2 = 3-sulfino-L-alanine + H(+)</text>
        <dbReference type="Rhea" id="RHEA:20441"/>
        <dbReference type="ChEBI" id="CHEBI:15378"/>
        <dbReference type="ChEBI" id="CHEBI:15379"/>
        <dbReference type="ChEBI" id="CHEBI:35235"/>
        <dbReference type="ChEBI" id="CHEBI:61085"/>
        <dbReference type="EC" id="1.13.11.20"/>
    </reaction>
    <physiologicalReaction direction="left-to-right" evidence="7">
        <dbReference type="Rhea" id="RHEA:20442"/>
    </physiologicalReaction>
</comment>
<proteinExistence type="inferred from homology"/>
<comment type="cofactor">
    <cofactor evidence="1">
        <name>Fe(2+)</name>
        <dbReference type="ChEBI" id="CHEBI:29033"/>
    </cofactor>
</comment>
<reference evidence="8" key="1">
    <citation type="submission" date="2025-05" db="UniProtKB">
        <authorList>
            <consortium name="RefSeq"/>
        </authorList>
    </citation>
    <scope>NUCLEOTIDE SEQUENCE [LARGE SCALE GENOMIC DNA]</scope>
</reference>
<keyword evidence="5" id="KW-0560">Oxidoreductase</keyword>
<dbReference type="InterPro" id="IPR011051">
    <property type="entry name" value="RmlC_Cupin_sf"/>
</dbReference>
<dbReference type="GO" id="GO:0046872">
    <property type="term" value="F:metal ion binding"/>
    <property type="evidence" value="ECO:0007669"/>
    <property type="project" value="UniProtKB-KW"/>
</dbReference>
<dbReference type="InParanoid" id="A0A1S4E0B0"/>
<dbReference type="OrthoDB" id="271433at2759"/>
<evidence type="ECO:0000256" key="4">
    <source>
        <dbReference type="ARBA" id="ARBA00022723"/>
    </source>
</evidence>
<dbReference type="Proteomes" id="UP001652600">
    <property type="component" value="Chromosome 2"/>
</dbReference>
<protein>
    <recommendedName>
        <fullName evidence="3">cysteine dioxygenase</fullName>
        <ecNumber evidence="3">1.13.11.20</ecNumber>
    </recommendedName>
</protein>
<dbReference type="GeneID" id="103494087"/>
<evidence type="ECO:0000256" key="3">
    <source>
        <dbReference type="ARBA" id="ARBA00013133"/>
    </source>
</evidence>
<dbReference type="PANTHER" id="PTHR22966">
    <property type="entry name" value="2-AMINOETHANETHIOL DIOXYGENASE"/>
    <property type="match status" value="1"/>
</dbReference>
<evidence type="ECO:0000256" key="1">
    <source>
        <dbReference type="ARBA" id="ARBA00001954"/>
    </source>
</evidence>
<dbReference type="GO" id="GO:0070483">
    <property type="term" value="P:detection of hypoxia"/>
    <property type="evidence" value="ECO:0007669"/>
    <property type="project" value="UniProtKB-ARBA"/>
</dbReference>
<evidence type="ECO:0000313" key="8">
    <source>
        <dbReference type="Proteomes" id="UP001652600"/>
    </source>
</evidence>
<dbReference type="AlphaFoldDB" id="A0A1S4E0B0"/>
<evidence type="ECO:0000313" key="9">
    <source>
        <dbReference type="RefSeq" id="XP_016901415.1"/>
    </source>
</evidence>
<keyword evidence="4" id="KW-0479">Metal-binding</keyword>
<dbReference type="Gene3D" id="2.60.120.10">
    <property type="entry name" value="Jelly Rolls"/>
    <property type="match status" value="1"/>
</dbReference>
<comment type="similarity">
    <text evidence="2">Belongs to the cysteine dioxygenase family.</text>
</comment>